<protein>
    <submittedName>
        <fullName evidence="3">Transporter</fullName>
    </submittedName>
</protein>
<dbReference type="STRING" id="67356.AQJ84_39345"/>
<evidence type="ECO:0000313" key="3">
    <source>
        <dbReference type="EMBL" id="KOG32800.1"/>
    </source>
</evidence>
<comment type="caution">
    <text evidence="3">The sequence shown here is derived from an EMBL/GenBank/DDBJ whole genome shotgun (WGS) entry which is preliminary data.</text>
</comment>
<evidence type="ECO:0000313" key="4">
    <source>
        <dbReference type="Proteomes" id="UP000037251"/>
    </source>
</evidence>
<sequence>MTWLTWRQFRTQAAVMFAAVAALAATLAVTGPQLADLYRTAGSSLVDQVSSADQTLYYTGLLVVLAVPAAIGMFWGAPLISRELETGTHYLAWNQGVTRTRWLATKLGLGAAASMTAAGLTSLAVSWWSSPIDRAVNGGGATDTYFPRLDPVAFAARGVVPMAHAAFAFVLGVALGLVIRRALPAMATTFALYAAVQTVVPMWIRAHLAAADRTTVPIEADGAPISIQDGARQIVAHLEEVPGAWVTSQQTLNAAGQPTPVPSSFADCLHTESGPPTLQQVDRCVADLGALGYKQQVTYQPAGNFWALQWSETGLYLGLALALTGFCAWWIRRRLT</sequence>
<feature type="signal peptide" evidence="2">
    <location>
        <begin position="1"/>
        <end position="24"/>
    </location>
</feature>
<name>A0A0L8L3V2_9ACTN</name>
<dbReference type="EMBL" id="LGUS01000179">
    <property type="protein sequence ID" value="KOG32800.1"/>
    <property type="molecule type" value="Genomic_DNA"/>
</dbReference>
<feature type="transmembrane region" description="Helical" evidence="1">
    <location>
        <begin position="313"/>
        <end position="331"/>
    </location>
</feature>
<dbReference type="eggNOG" id="COG1277">
    <property type="taxonomic scope" value="Bacteria"/>
</dbReference>
<accession>A0A0L8L3V2</accession>
<feature type="transmembrane region" description="Helical" evidence="1">
    <location>
        <begin position="107"/>
        <end position="128"/>
    </location>
</feature>
<keyword evidence="1" id="KW-0812">Transmembrane</keyword>
<keyword evidence="1" id="KW-1133">Transmembrane helix</keyword>
<feature type="transmembrane region" description="Helical" evidence="1">
    <location>
        <begin position="55"/>
        <end position="75"/>
    </location>
</feature>
<keyword evidence="2" id="KW-0732">Signal</keyword>
<keyword evidence="1" id="KW-0472">Membrane</keyword>
<feature type="transmembrane region" description="Helical" evidence="1">
    <location>
        <begin position="185"/>
        <end position="204"/>
    </location>
</feature>
<dbReference type="OrthoDB" id="3579673at2"/>
<evidence type="ECO:0000256" key="2">
    <source>
        <dbReference type="SAM" id="SignalP"/>
    </source>
</evidence>
<organism evidence="3 4">
    <name type="scientific">Streptomyces resistomycificus</name>
    <dbReference type="NCBI Taxonomy" id="67356"/>
    <lineage>
        <taxon>Bacteria</taxon>
        <taxon>Bacillati</taxon>
        <taxon>Actinomycetota</taxon>
        <taxon>Actinomycetes</taxon>
        <taxon>Kitasatosporales</taxon>
        <taxon>Streptomycetaceae</taxon>
        <taxon>Streptomyces</taxon>
        <taxon>Streptomyces aurantiacus group</taxon>
    </lineage>
</organism>
<evidence type="ECO:0000256" key="1">
    <source>
        <dbReference type="SAM" id="Phobius"/>
    </source>
</evidence>
<dbReference type="PATRIC" id="fig|67356.5.peg.5452"/>
<proteinExistence type="predicted"/>
<dbReference type="AlphaFoldDB" id="A0A0L8L3V2"/>
<dbReference type="RefSeq" id="WP_030045778.1">
    <property type="nucleotide sequence ID" value="NZ_KL575681.1"/>
</dbReference>
<feature type="transmembrane region" description="Helical" evidence="1">
    <location>
        <begin position="154"/>
        <end position="178"/>
    </location>
</feature>
<gene>
    <name evidence="3" type="ORF">ADK37_25520</name>
</gene>
<keyword evidence="4" id="KW-1185">Reference proteome</keyword>
<dbReference type="Proteomes" id="UP000037251">
    <property type="component" value="Unassembled WGS sequence"/>
</dbReference>
<feature type="chain" id="PRO_5011858774" evidence="2">
    <location>
        <begin position="25"/>
        <end position="336"/>
    </location>
</feature>
<reference evidence="4" key="1">
    <citation type="submission" date="2015-07" db="EMBL/GenBank/DDBJ databases">
        <authorList>
            <person name="Ju K.-S."/>
            <person name="Doroghazi J.R."/>
            <person name="Metcalf W.W."/>
        </authorList>
    </citation>
    <scope>NUCLEOTIDE SEQUENCE [LARGE SCALE GENOMIC DNA]</scope>
    <source>
        <strain evidence="4">NRRL 2290</strain>
    </source>
</reference>